<evidence type="ECO:0000313" key="3">
    <source>
        <dbReference type="EMBL" id="KAG2424594.1"/>
    </source>
</evidence>
<sequence>MVRAGVAEPQVPPQAAFASIHENPGAALEPVPVAKLPTVFMAASTAGEDAADSAAADQRQVLGRRKGRTLTKRTILKSYLLPRSHKQQLQNKAENDAEVPPHVQAGPFPVFSVGNVSSTELGALLNHLGAGPDGRSHVVIADVREELVVYVNGVPYIRRELEMPAAAMHHAGVHAAQLQELEVLLKDVTAARSTGGDDDAGCNGDVNGHSPAPDTPATPAAPATPEASTTPATANTAAAAKPDDVTGLVDLYPGTSVEPFWEAVDPDSATALLTPLELMQQLEQAGYRLSYRRIPLSRERTPEAADVDALHAQLTQAASDAAENLRGEEAAALAGLGSNGPGIVVHLVLSRTATGSSASFVAAACGTYLSRQQSGEGGAWALRGTAEAAVAAAICCVRGHAESAGGAPAGGPPGLPFLQSVPGGMRAPLSGGSPLQSAAALSAGGAALGLEAAAGEYRGIMSLCRLLPGGFEAKLAVDAAVAAIAKQVGDLLKDIQNCKAQAEAPAAPAAANPGGAALAVAPLGPHCFLDHSAYKLGGFADWVAQQPELHHLANHLTLDL</sequence>
<dbReference type="Pfam" id="PF14566">
    <property type="entry name" value="PTPlike_phytase"/>
    <property type="match status" value="2"/>
</dbReference>
<dbReference type="Proteomes" id="UP000650467">
    <property type="component" value="Unassembled WGS sequence"/>
</dbReference>
<name>A0A835SLR1_CHLIN</name>
<dbReference type="Gene3D" id="3.90.190.10">
    <property type="entry name" value="Protein tyrosine phosphatase superfamily"/>
    <property type="match status" value="2"/>
</dbReference>
<accession>A0A835SLR1</accession>
<evidence type="ECO:0000256" key="1">
    <source>
        <dbReference type="SAM" id="MobiDB-lite"/>
    </source>
</evidence>
<keyword evidence="4" id="KW-1185">Reference proteome</keyword>
<reference evidence="3" key="1">
    <citation type="journal article" date="2020" name="bioRxiv">
        <title>Comparative genomics of Chlamydomonas.</title>
        <authorList>
            <person name="Craig R.J."/>
            <person name="Hasan A.R."/>
            <person name="Ness R.W."/>
            <person name="Keightley P.D."/>
        </authorList>
    </citation>
    <scope>NUCLEOTIDE SEQUENCE</scope>
    <source>
        <strain evidence="3">SAG 7.73</strain>
    </source>
</reference>
<dbReference type="EMBL" id="JAEHOC010000063">
    <property type="protein sequence ID" value="KAG2424594.1"/>
    <property type="molecule type" value="Genomic_DNA"/>
</dbReference>
<dbReference type="EMBL" id="JAEHOC010000063">
    <property type="protein sequence ID" value="KAG2424591.1"/>
    <property type="molecule type" value="Genomic_DNA"/>
</dbReference>
<dbReference type="InterPro" id="IPR050561">
    <property type="entry name" value="PTP"/>
</dbReference>
<organism evidence="3 4">
    <name type="scientific">Chlamydomonas incerta</name>
    <dbReference type="NCBI Taxonomy" id="51695"/>
    <lineage>
        <taxon>Eukaryota</taxon>
        <taxon>Viridiplantae</taxon>
        <taxon>Chlorophyta</taxon>
        <taxon>core chlorophytes</taxon>
        <taxon>Chlorophyceae</taxon>
        <taxon>CS clade</taxon>
        <taxon>Chlamydomonadales</taxon>
        <taxon>Chlamydomonadaceae</taxon>
        <taxon>Chlamydomonas</taxon>
    </lineage>
</organism>
<feature type="compositionally biased region" description="Low complexity" evidence="1">
    <location>
        <begin position="211"/>
        <end position="239"/>
    </location>
</feature>
<comment type="caution">
    <text evidence="3">The sequence shown here is derived from an EMBL/GenBank/DDBJ whole genome shotgun (WGS) entry which is preliminary data.</text>
</comment>
<dbReference type="PANTHER" id="PTHR23339">
    <property type="entry name" value="TYROSINE SPECIFIC PROTEIN PHOSPHATASE AND DUAL SPECIFICITY PROTEIN PHOSPHATASE"/>
    <property type="match status" value="1"/>
</dbReference>
<dbReference type="AlphaFoldDB" id="A0A835SLR1"/>
<proteinExistence type="predicted"/>
<feature type="region of interest" description="Disordered" evidence="1">
    <location>
        <begin position="192"/>
        <end position="239"/>
    </location>
</feature>
<evidence type="ECO:0000313" key="2">
    <source>
        <dbReference type="EMBL" id="KAG2424591.1"/>
    </source>
</evidence>
<dbReference type="InterPro" id="IPR029021">
    <property type="entry name" value="Prot-tyrosine_phosphatase-like"/>
</dbReference>
<dbReference type="SMART" id="SM01301">
    <property type="entry name" value="PTPlike_phytase"/>
    <property type="match status" value="1"/>
</dbReference>
<dbReference type="OrthoDB" id="561888at2759"/>
<protein>
    <submittedName>
        <fullName evidence="3">Uncharacterized protein</fullName>
    </submittedName>
</protein>
<gene>
    <name evidence="2" type="ORF">HXX76_014319</name>
    <name evidence="3" type="ORF">HXX76_014321</name>
</gene>
<evidence type="ECO:0000313" key="4">
    <source>
        <dbReference type="Proteomes" id="UP000650467"/>
    </source>
</evidence>